<keyword evidence="1" id="KW-0732">Signal</keyword>
<evidence type="ECO:0000313" key="3">
    <source>
        <dbReference type="Proteomes" id="UP000198211"/>
    </source>
</evidence>
<keyword evidence="3" id="KW-1185">Reference proteome</keyword>
<dbReference type="AlphaFoldDB" id="A0A225W799"/>
<feature type="signal peptide" evidence="1">
    <location>
        <begin position="1"/>
        <end position="22"/>
    </location>
</feature>
<sequence>MGLHTILLVHAIAAILLVGVTSENTNLKVVAVNNSTFIAEQSVVPTKRSFRPGTTQNHEERTIIGLDKVATPLKTRASKIAHAAKLKFWLATKQSPLDALAKLKLNNGLKDALANPKLKVLEEYLAMLNNKYPQNQVSLLGTLATHYDEDVLANALSRAKRYENTKDIATRLQTEQLEGWLNSQKSVNDVFTLLKFKEDGVKFMINQKPHILDEYVKLFNLKNPQQKSYAFKAIMNGFGEDKLAILAWKASQDRRRSLSNTATNIEYILFQRWIFKRYDPATVLIKVFKVDENRLRHAGALEKSVVAEYKPIYNRVMGLDQVVHVVNPRRS</sequence>
<organism evidence="2 3">
    <name type="scientific">Phytophthora megakarya</name>
    <dbReference type="NCBI Taxonomy" id="4795"/>
    <lineage>
        <taxon>Eukaryota</taxon>
        <taxon>Sar</taxon>
        <taxon>Stramenopiles</taxon>
        <taxon>Oomycota</taxon>
        <taxon>Peronosporomycetes</taxon>
        <taxon>Peronosporales</taxon>
        <taxon>Peronosporaceae</taxon>
        <taxon>Phytophthora</taxon>
    </lineage>
</organism>
<protein>
    <submittedName>
        <fullName evidence="2">RxLR effector protein</fullName>
    </submittedName>
</protein>
<accession>A0A225W799</accession>
<proteinExistence type="predicted"/>
<gene>
    <name evidence="2" type="ORF">PHMEG_00013431</name>
</gene>
<evidence type="ECO:0000313" key="2">
    <source>
        <dbReference type="EMBL" id="OWZ13274.1"/>
    </source>
</evidence>
<reference evidence="3" key="1">
    <citation type="submission" date="2017-03" db="EMBL/GenBank/DDBJ databases">
        <title>Phytopthora megakarya and P. palmivora, two closely related causual agents of cacao black pod achieved similar genome size and gene model numbers by different mechanisms.</title>
        <authorList>
            <person name="Ali S."/>
            <person name="Shao J."/>
            <person name="Larry D.J."/>
            <person name="Kronmiller B."/>
            <person name="Shen D."/>
            <person name="Strem M.D."/>
            <person name="Melnick R.L."/>
            <person name="Guiltinan M.J."/>
            <person name="Tyler B.M."/>
            <person name="Meinhardt L.W."/>
            <person name="Bailey B.A."/>
        </authorList>
    </citation>
    <scope>NUCLEOTIDE SEQUENCE [LARGE SCALE GENOMIC DNA]</scope>
    <source>
        <strain evidence="3">zdho120</strain>
    </source>
</reference>
<feature type="chain" id="PRO_5012375363" evidence="1">
    <location>
        <begin position="23"/>
        <end position="331"/>
    </location>
</feature>
<dbReference type="OrthoDB" id="116465at2759"/>
<name>A0A225W799_9STRA</name>
<evidence type="ECO:0000256" key="1">
    <source>
        <dbReference type="SAM" id="SignalP"/>
    </source>
</evidence>
<comment type="caution">
    <text evidence="2">The sequence shown here is derived from an EMBL/GenBank/DDBJ whole genome shotgun (WGS) entry which is preliminary data.</text>
</comment>
<dbReference type="EMBL" id="NBNE01001622">
    <property type="protein sequence ID" value="OWZ13274.1"/>
    <property type="molecule type" value="Genomic_DNA"/>
</dbReference>
<dbReference type="Proteomes" id="UP000198211">
    <property type="component" value="Unassembled WGS sequence"/>
</dbReference>